<organism evidence="2">
    <name type="scientific">uncultured Eubacteriales bacterium</name>
    <dbReference type="NCBI Taxonomy" id="172733"/>
    <lineage>
        <taxon>Bacteria</taxon>
        <taxon>Bacillati</taxon>
        <taxon>Bacillota</taxon>
        <taxon>Clostridia</taxon>
        <taxon>Eubacteriales</taxon>
        <taxon>environmental samples</taxon>
    </lineage>
</organism>
<gene>
    <name evidence="2" type="ORF">KL86CLO1_13397</name>
</gene>
<reference evidence="2" key="1">
    <citation type="submission" date="2016-04" db="EMBL/GenBank/DDBJ databases">
        <authorList>
            <person name="Evans L.H."/>
            <person name="Alamgir A."/>
            <person name="Owens N."/>
            <person name="Weber N.D."/>
            <person name="Virtaneva K."/>
            <person name="Barbian K."/>
            <person name="Babar A."/>
            <person name="Rosenke K."/>
        </authorList>
    </citation>
    <scope>NUCLEOTIDE SEQUENCE</scope>
    <source>
        <strain evidence="2">86</strain>
    </source>
</reference>
<sequence length="25" mass="2657">MQAPASGNLPIGSSDRQVHTILSYN</sequence>
<accession>A0A212KJJ8</accession>
<evidence type="ECO:0000313" key="2">
    <source>
        <dbReference type="EMBL" id="SBW11808.1"/>
    </source>
</evidence>
<proteinExistence type="predicted"/>
<protein>
    <submittedName>
        <fullName evidence="2">Uncharacterized protein</fullName>
    </submittedName>
</protein>
<dbReference type="AlphaFoldDB" id="A0A212KJJ8"/>
<dbReference type="EMBL" id="FLUN01000001">
    <property type="protein sequence ID" value="SBW11808.1"/>
    <property type="molecule type" value="Genomic_DNA"/>
</dbReference>
<evidence type="ECO:0000256" key="1">
    <source>
        <dbReference type="SAM" id="MobiDB-lite"/>
    </source>
</evidence>
<feature type="region of interest" description="Disordered" evidence="1">
    <location>
        <begin position="1"/>
        <end position="25"/>
    </location>
</feature>
<name>A0A212KJJ8_9FIRM</name>